<comment type="caution">
    <text evidence="2">The sequence shown here is derived from an EMBL/GenBank/DDBJ whole genome shotgun (WGS) entry which is preliminary data.</text>
</comment>
<evidence type="ECO:0000313" key="2">
    <source>
        <dbReference type="EMBL" id="MTE21016.1"/>
    </source>
</evidence>
<keyword evidence="3" id="KW-1185">Reference proteome</keyword>
<dbReference type="PROSITE" id="PS51318">
    <property type="entry name" value="TAT"/>
    <property type="match status" value="1"/>
</dbReference>
<keyword evidence="2" id="KW-0378">Hydrolase</keyword>
<evidence type="ECO:0000313" key="3">
    <source>
        <dbReference type="Proteomes" id="UP000473014"/>
    </source>
</evidence>
<evidence type="ECO:0000259" key="1">
    <source>
        <dbReference type="SMART" id="SM00849"/>
    </source>
</evidence>
<dbReference type="Gene3D" id="3.60.15.10">
    <property type="entry name" value="Ribonuclease Z/Hydroxyacylglutathione hydrolase-like"/>
    <property type="match status" value="1"/>
</dbReference>
<dbReference type="OrthoDB" id="9789133at2"/>
<dbReference type="RefSeq" id="WP_155071912.1">
    <property type="nucleotide sequence ID" value="NZ_WIXO01000001.1"/>
</dbReference>
<feature type="domain" description="Metallo-beta-lactamase" evidence="1">
    <location>
        <begin position="47"/>
        <end position="279"/>
    </location>
</feature>
<accession>A0A6G2BFW6</accession>
<dbReference type="InterPro" id="IPR036866">
    <property type="entry name" value="RibonucZ/Hydroxyglut_hydro"/>
</dbReference>
<sequence>MAGRRTLLKGALVVAGTTVSGLGLTGAVPSTRREEAYSTPVRLRWLGVSGWEIVIGEHRSLLFDPYLSRMPYTDADGALDPGLPLRPDPRAVDRIVSRHLSGTPELVMVSHGHFDHLADVPHLLGHRAWQDARVRTMCDETSGHLLAAMGTPRARLDDVIRIKGGEYLQFDGYTVEVLRSLHSMGDDYGYFAPGRRTTPPKPPATLGDLVEGETFAYQVSVAGGPRILLMGATNFIEREMAGIRPDVATIPMTSHSALHRYPARLLETLGHPPLVLPCHHDDMITSLLEDPAVLASSVSEEAVDALASAASSASRVLGPRHLEAVDVTAALP</sequence>
<dbReference type="InterPro" id="IPR006311">
    <property type="entry name" value="TAT_signal"/>
</dbReference>
<dbReference type="Pfam" id="PF12706">
    <property type="entry name" value="Lactamase_B_2"/>
    <property type="match status" value="1"/>
</dbReference>
<dbReference type="SMART" id="SM00849">
    <property type="entry name" value="Lactamase_B"/>
    <property type="match status" value="1"/>
</dbReference>
<dbReference type="AlphaFoldDB" id="A0A6G2BFW6"/>
<dbReference type="GO" id="GO:0016787">
    <property type="term" value="F:hydrolase activity"/>
    <property type="evidence" value="ECO:0007669"/>
    <property type="project" value="UniProtKB-KW"/>
</dbReference>
<dbReference type="InterPro" id="IPR050114">
    <property type="entry name" value="UPF0173_UPF0282_UlaG_hydrolase"/>
</dbReference>
<gene>
    <name evidence="2" type="ORF">F0L17_18205</name>
</gene>
<dbReference type="SUPFAM" id="SSF56281">
    <property type="entry name" value="Metallo-hydrolase/oxidoreductase"/>
    <property type="match status" value="1"/>
</dbReference>
<dbReference type="PANTHER" id="PTHR43546">
    <property type="entry name" value="UPF0173 METAL-DEPENDENT HYDROLASE MJ1163-RELATED"/>
    <property type="match status" value="1"/>
</dbReference>
<dbReference type="Proteomes" id="UP000473014">
    <property type="component" value="Unassembled WGS sequence"/>
</dbReference>
<dbReference type="EMBL" id="WIXO01000001">
    <property type="protein sequence ID" value="MTE21016.1"/>
    <property type="molecule type" value="Genomic_DNA"/>
</dbReference>
<dbReference type="CDD" id="cd06262">
    <property type="entry name" value="metallo-hydrolase-like_MBL-fold"/>
    <property type="match status" value="1"/>
</dbReference>
<dbReference type="InterPro" id="IPR001279">
    <property type="entry name" value="Metallo-B-lactamas"/>
</dbReference>
<reference evidence="2 3" key="1">
    <citation type="submission" date="2019-11" db="EMBL/GenBank/DDBJ databases">
        <authorList>
            <person name="Yuan L."/>
        </authorList>
    </citation>
    <scope>NUCLEOTIDE SEQUENCE [LARGE SCALE GENOMIC DNA]</scope>
    <source>
        <strain evidence="2 3">TRM43335</strain>
    </source>
</reference>
<organism evidence="2 3">
    <name type="scientific">Streptomyces taklimakanensis</name>
    <dbReference type="NCBI Taxonomy" id="2569853"/>
    <lineage>
        <taxon>Bacteria</taxon>
        <taxon>Bacillati</taxon>
        <taxon>Actinomycetota</taxon>
        <taxon>Actinomycetes</taxon>
        <taxon>Kitasatosporales</taxon>
        <taxon>Streptomycetaceae</taxon>
        <taxon>Streptomyces</taxon>
    </lineage>
</organism>
<protein>
    <submittedName>
        <fullName evidence="2">MBL fold metallo-hydrolase</fullName>
    </submittedName>
</protein>
<dbReference type="PANTHER" id="PTHR43546:SF3">
    <property type="entry name" value="UPF0173 METAL-DEPENDENT HYDROLASE MJ1163"/>
    <property type="match status" value="1"/>
</dbReference>
<name>A0A6G2BFW6_9ACTN</name>
<proteinExistence type="predicted"/>